<comment type="subcellular location">
    <subcellularLocation>
        <location evidence="1">Endomembrane system</location>
        <topology evidence="1">Multi-pass membrane protein</topology>
    </subcellularLocation>
</comment>
<keyword evidence="5" id="KW-1133">Transmembrane helix</keyword>
<feature type="region of interest" description="Disordered" evidence="7">
    <location>
        <begin position="798"/>
        <end position="821"/>
    </location>
</feature>
<dbReference type="GO" id="GO:0000455">
    <property type="term" value="P:enzyme-directed rRNA pseudouridine synthesis"/>
    <property type="evidence" value="ECO:0007669"/>
    <property type="project" value="TreeGrafter"/>
</dbReference>
<sequence>MCHVLRPLRFHVLYWEPDLGGADKAEPEPGLGASAGTGPRICSSCRGVAEAWRWRLDNFQTCVRMCGKEGCGFRREIANITCMGPGLRIQYEPAIFYRYLTEVRSRALTEETVIGGRAQSRRLAGLPGKVGRKDSRSSRAGRWLVGFDRSGCGWPGAEQLDFTYVCRPLRRPSTILTDVLLLLGGPSGFGKHLEEMKKVLHRPARGLHHGPVALRIAGGRHHSYVALCDLLLWHDRQQLLPNLYNLIRLGPRAYAELSEALLKQFAGLCRQIAPGDTSSISMKKESDNSLETIARPAPSAAPTVATDEEIADRVEGEILRHGGMLECNLLYVYNRQLRRLIGDQKLLSFLRQFPQKFILSSEYGRDFVQTVRMSAMPDALLGQTLQSSSQEGRRAVHDLEAAVVKQLQSWIPKTADHDGPFLPRLARDSRVRRKLQQFVGHCPVAAVAALKRGSLADPAIVGSGLQQDELQGSLCMYGPSANARNSGMSSSEAAWVAELLHLRLFLLDRPELFHVVDSGKECTKNLPSCCCHLKVKLADMAVELLQERAVKVSSETRKPGKAADKATNVDVSSTPTLFSNSEVLIVDMPHNVSTTAILKSYQKLADEEGRARQVQACSSLPAAASGCLLLTWHSSTIQLLQKQEVYEALVYGSLPAEGEIDARLHVVHRRAKTQTFVSPKGTPATTRFRLLSTYRRHLSRESDGSVEEVLSLVECWPLTALENQICTHFAHIGHSIVGDKLQLKRDNAVANGLQNRLYLHCRQVFGNGQFGAFTAESCRPPEFVRLLHALVEEAKEGFATSQLQEEPHSQSQSQAREPYEEVRSMPQSEVDEMICHYRKRGLSDQDANAVAKILSQYEDFWVHHMMAEELGQKPSIQLPRGDAYAMQVHQLLTGIGKFPPAWQFPLFCGDVLGQSGTDRSSPLQCAVEVGQLAVDASGEIKAPLLSELPSAPVDCRMRNFSRVDHVCPSEMTGEEFCKTRMFLDVHGNLRPCSWFIIAPKNPPNCDWDGKLACDEESTEAIKATRRAEMAAKGASQRGFAGDSKRRFQRLAQGHGSFDSRRLRQPSGGKPAAQQLPSCGVTSWLHHGNVTLRRGRTPIISGLMIMANGTGQMLVSAGGKAMMAAFSRDDDGTAWTEVAVQAPVLVASTCSAYEKGCRVLGHRGMASDDESSQCLRAPGMHWEVIRVFAYGLTCSQLYDADKSTA</sequence>
<comment type="caution">
    <text evidence="8">The sequence shown here is derived from an EMBL/GenBank/DDBJ whole genome shotgun (WGS) entry which is preliminary data.</text>
</comment>
<name>A0A1Q9D3A8_SYMMI</name>
<protein>
    <submittedName>
        <fullName evidence="8">Uncharacterized protein</fullName>
    </submittedName>
</protein>
<feature type="compositionally biased region" description="Polar residues" evidence="7">
    <location>
        <begin position="799"/>
        <end position="815"/>
    </location>
</feature>
<dbReference type="OrthoDB" id="428844at2759"/>
<dbReference type="GO" id="GO:0003723">
    <property type="term" value="F:RNA binding"/>
    <property type="evidence" value="ECO:0007669"/>
    <property type="project" value="InterPro"/>
</dbReference>
<dbReference type="Pfam" id="PF01988">
    <property type="entry name" value="VIT1"/>
    <property type="match status" value="1"/>
</dbReference>
<evidence type="ECO:0000313" key="9">
    <source>
        <dbReference type="Proteomes" id="UP000186817"/>
    </source>
</evidence>
<dbReference type="Proteomes" id="UP000186817">
    <property type="component" value="Unassembled WGS sequence"/>
</dbReference>
<keyword evidence="4" id="KW-0812">Transmembrane</keyword>
<evidence type="ECO:0000256" key="5">
    <source>
        <dbReference type="ARBA" id="ARBA00022989"/>
    </source>
</evidence>
<organism evidence="8 9">
    <name type="scientific">Symbiodinium microadriaticum</name>
    <name type="common">Dinoflagellate</name>
    <name type="synonym">Zooxanthella microadriatica</name>
    <dbReference type="NCBI Taxonomy" id="2951"/>
    <lineage>
        <taxon>Eukaryota</taxon>
        <taxon>Sar</taxon>
        <taxon>Alveolata</taxon>
        <taxon>Dinophyceae</taxon>
        <taxon>Suessiales</taxon>
        <taxon>Symbiodiniaceae</taxon>
        <taxon>Symbiodinium</taxon>
    </lineage>
</organism>
<evidence type="ECO:0000256" key="7">
    <source>
        <dbReference type="SAM" id="MobiDB-lite"/>
    </source>
</evidence>
<dbReference type="GO" id="GO:0009982">
    <property type="term" value="F:pseudouridine synthase activity"/>
    <property type="evidence" value="ECO:0007669"/>
    <property type="project" value="InterPro"/>
</dbReference>
<dbReference type="SUPFAM" id="SSF55120">
    <property type="entry name" value="Pseudouridine synthase"/>
    <property type="match status" value="1"/>
</dbReference>
<proteinExistence type="inferred from homology"/>
<reference evidence="8 9" key="1">
    <citation type="submission" date="2016-02" db="EMBL/GenBank/DDBJ databases">
        <title>Genome analysis of coral dinoflagellate symbionts highlights evolutionary adaptations to a symbiotic lifestyle.</title>
        <authorList>
            <person name="Aranda M."/>
            <person name="Li Y."/>
            <person name="Liew Y.J."/>
            <person name="Baumgarten S."/>
            <person name="Simakov O."/>
            <person name="Wilson M."/>
            <person name="Piel J."/>
            <person name="Ashoor H."/>
            <person name="Bougouffa S."/>
            <person name="Bajic V.B."/>
            <person name="Ryu T."/>
            <person name="Ravasi T."/>
            <person name="Bayer T."/>
            <person name="Micklem G."/>
            <person name="Kim H."/>
            <person name="Bhak J."/>
            <person name="Lajeunesse T.C."/>
            <person name="Voolstra C.R."/>
        </authorList>
    </citation>
    <scope>NUCLEOTIDE SEQUENCE [LARGE SCALE GENOMIC DNA]</scope>
    <source>
        <strain evidence="8 9">CCMP2467</strain>
    </source>
</reference>
<dbReference type="Gene3D" id="3.30.2350.10">
    <property type="entry name" value="Pseudouridine synthase"/>
    <property type="match status" value="1"/>
</dbReference>
<dbReference type="GO" id="GO:0005384">
    <property type="term" value="F:manganese ion transmembrane transporter activity"/>
    <property type="evidence" value="ECO:0007669"/>
    <property type="project" value="InterPro"/>
</dbReference>
<accession>A0A1Q9D3A8</accession>
<dbReference type="PANTHER" id="PTHR21600:SF87">
    <property type="entry name" value="RNA PSEUDOURIDYLATE SYNTHASE DOMAIN-CONTAINING PROTEIN 1"/>
    <property type="match status" value="1"/>
</dbReference>
<evidence type="ECO:0000256" key="6">
    <source>
        <dbReference type="ARBA" id="ARBA00023136"/>
    </source>
</evidence>
<comment type="similarity">
    <text evidence="2">Belongs to the CCC1 family.</text>
</comment>
<dbReference type="GO" id="GO:0030026">
    <property type="term" value="P:intracellular manganese ion homeostasis"/>
    <property type="evidence" value="ECO:0007669"/>
    <property type="project" value="InterPro"/>
</dbReference>
<dbReference type="EMBL" id="LSRX01000750">
    <property type="protein sequence ID" value="OLP89668.1"/>
    <property type="molecule type" value="Genomic_DNA"/>
</dbReference>
<evidence type="ECO:0000313" key="8">
    <source>
        <dbReference type="EMBL" id="OLP89668.1"/>
    </source>
</evidence>
<dbReference type="InterPro" id="IPR020103">
    <property type="entry name" value="PsdUridine_synth_cat_dom_sf"/>
</dbReference>
<gene>
    <name evidence="8" type="ORF">AK812_SmicGene28860</name>
</gene>
<feature type="region of interest" description="Disordered" evidence="7">
    <location>
        <begin position="1054"/>
        <end position="1075"/>
    </location>
</feature>
<evidence type="ECO:0000256" key="4">
    <source>
        <dbReference type="ARBA" id="ARBA00022692"/>
    </source>
</evidence>
<dbReference type="AlphaFoldDB" id="A0A1Q9D3A8"/>
<keyword evidence="9" id="KW-1185">Reference proteome</keyword>
<keyword evidence="6" id="KW-0472">Membrane</keyword>
<dbReference type="InterPro" id="IPR008217">
    <property type="entry name" value="Ccc1_fam"/>
</dbReference>
<dbReference type="InterPro" id="IPR050188">
    <property type="entry name" value="RluA_PseudoU_synthase"/>
</dbReference>
<evidence type="ECO:0000256" key="2">
    <source>
        <dbReference type="ARBA" id="ARBA00007049"/>
    </source>
</evidence>
<evidence type="ECO:0000256" key="1">
    <source>
        <dbReference type="ARBA" id="ARBA00004127"/>
    </source>
</evidence>
<dbReference type="GO" id="GO:0012505">
    <property type="term" value="C:endomembrane system"/>
    <property type="evidence" value="ECO:0007669"/>
    <property type="project" value="UniProtKB-SubCell"/>
</dbReference>
<comment type="similarity">
    <text evidence="3">Belongs to the pseudouridine synthase RluA family.</text>
</comment>
<evidence type="ECO:0000256" key="3">
    <source>
        <dbReference type="ARBA" id="ARBA00010876"/>
    </source>
</evidence>
<dbReference type="PANTHER" id="PTHR21600">
    <property type="entry name" value="MITOCHONDRIAL RNA PSEUDOURIDINE SYNTHASE"/>
    <property type="match status" value="1"/>
</dbReference>